<feature type="region of interest" description="Disordered" evidence="1">
    <location>
        <begin position="1"/>
        <end position="71"/>
    </location>
</feature>
<feature type="compositionally biased region" description="Low complexity" evidence="1">
    <location>
        <begin position="126"/>
        <end position="138"/>
    </location>
</feature>
<protein>
    <submittedName>
        <fullName evidence="2">Uncharacterized protein</fullName>
    </submittedName>
</protein>
<sequence length="168" mass="18497">MPPSLPTGTVSQTSAGTRTFPPESNSDSDRERVSAASTPYRRSPRTQQPPTPDQPPGPPSPVIPRREYDAAVAREHDRVAELARENEALREYIREQATDRQAVIERYEHLLQQRDAHEASRPAPAPASDRPSPSLSTDSPPPTEEGLFDAVRTGLTSLRSRVAGWLGR</sequence>
<accession>A0A2I8VRA0</accession>
<dbReference type="GeneID" id="35594499"/>
<dbReference type="KEGG" id="srub:C2R22_20365"/>
<feature type="compositionally biased region" description="Polar residues" evidence="1">
    <location>
        <begin position="1"/>
        <end position="25"/>
    </location>
</feature>
<proteinExistence type="predicted"/>
<evidence type="ECO:0000313" key="3">
    <source>
        <dbReference type="Proteomes" id="UP000236584"/>
    </source>
</evidence>
<feature type="compositionally biased region" description="Pro residues" evidence="1">
    <location>
        <begin position="47"/>
        <end position="62"/>
    </location>
</feature>
<dbReference type="RefSeq" id="WP_103427398.1">
    <property type="nucleotide sequence ID" value="NZ_CP026309.1"/>
</dbReference>
<dbReference type="OrthoDB" id="382450at2157"/>
<evidence type="ECO:0000256" key="1">
    <source>
        <dbReference type="SAM" id="MobiDB-lite"/>
    </source>
</evidence>
<name>A0A2I8VRA0_9EURY</name>
<gene>
    <name evidence="2" type="ORF">C2R22_20365</name>
</gene>
<dbReference type="AlphaFoldDB" id="A0A2I8VRA0"/>
<feature type="compositionally biased region" description="Basic and acidic residues" evidence="1">
    <location>
        <begin position="111"/>
        <end position="120"/>
    </location>
</feature>
<organism evidence="2 3">
    <name type="scientific">Salinigranum rubrum</name>
    <dbReference type="NCBI Taxonomy" id="755307"/>
    <lineage>
        <taxon>Archaea</taxon>
        <taxon>Methanobacteriati</taxon>
        <taxon>Methanobacteriota</taxon>
        <taxon>Stenosarchaea group</taxon>
        <taxon>Halobacteria</taxon>
        <taxon>Halobacteriales</taxon>
        <taxon>Haloferacaceae</taxon>
        <taxon>Salinigranum</taxon>
    </lineage>
</organism>
<evidence type="ECO:0000313" key="2">
    <source>
        <dbReference type="EMBL" id="AUV83709.1"/>
    </source>
</evidence>
<feature type="region of interest" description="Disordered" evidence="1">
    <location>
        <begin position="111"/>
        <end position="148"/>
    </location>
</feature>
<dbReference type="Proteomes" id="UP000236584">
    <property type="component" value="Chromosome"/>
</dbReference>
<dbReference type="EMBL" id="CP026309">
    <property type="protein sequence ID" value="AUV83709.1"/>
    <property type="molecule type" value="Genomic_DNA"/>
</dbReference>
<reference evidence="2 3" key="1">
    <citation type="submission" date="2018-01" db="EMBL/GenBank/DDBJ databases">
        <title>Complete genome sequence of Salinigranum rubrum GX10T, an extremely halophilic archaeon isolated from a marine solar saltern.</title>
        <authorList>
            <person name="Han S."/>
        </authorList>
    </citation>
    <scope>NUCLEOTIDE SEQUENCE [LARGE SCALE GENOMIC DNA]</scope>
    <source>
        <strain evidence="2 3">GX10</strain>
    </source>
</reference>
<keyword evidence="3" id="KW-1185">Reference proteome</keyword>